<evidence type="ECO:0000256" key="9">
    <source>
        <dbReference type="ARBA" id="ARBA00023180"/>
    </source>
</evidence>
<dbReference type="GO" id="GO:0045089">
    <property type="term" value="P:positive regulation of innate immune response"/>
    <property type="evidence" value="ECO:0007669"/>
    <property type="project" value="Ensembl"/>
</dbReference>
<keyword evidence="8" id="KW-0675">Receptor</keyword>
<evidence type="ECO:0000313" key="15">
    <source>
        <dbReference type="Proteomes" id="UP000005225"/>
    </source>
</evidence>
<dbReference type="HOGENOM" id="CLU_110755_0_0_1"/>
<dbReference type="InParanoid" id="H0XXR4"/>
<keyword evidence="6 11" id="KW-0472">Membrane</keyword>
<feature type="transmembrane region" description="Helical" evidence="11">
    <location>
        <begin position="134"/>
        <end position="157"/>
    </location>
</feature>
<evidence type="ECO:0000256" key="7">
    <source>
        <dbReference type="ARBA" id="ARBA00023157"/>
    </source>
</evidence>
<organism evidence="14 15">
    <name type="scientific">Otolemur garnettii</name>
    <name type="common">Small-eared galago</name>
    <name type="synonym">Garnett's greater bushbaby</name>
    <dbReference type="NCBI Taxonomy" id="30611"/>
    <lineage>
        <taxon>Eukaryota</taxon>
        <taxon>Metazoa</taxon>
        <taxon>Chordata</taxon>
        <taxon>Craniata</taxon>
        <taxon>Vertebrata</taxon>
        <taxon>Euteleostomi</taxon>
        <taxon>Mammalia</taxon>
        <taxon>Eutheria</taxon>
        <taxon>Euarchontoglires</taxon>
        <taxon>Primates</taxon>
        <taxon>Strepsirrhini</taxon>
        <taxon>Lorisiformes</taxon>
        <taxon>Galagidae</taxon>
        <taxon>Otolemur</taxon>
    </lineage>
</organism>
<dbReference type="STRING" id="30611.ENSOGAP00000020907"/>
<evidence type="ECO:0000256" key="1">
    <source>
        <dbReference type="ARBA" id="ARBA00004251"/>
    </source>
</evidence>
<evidence type="ECO:0000256" key="8">
    <source>
        <dbReference type="ARBA" id="ARBA00023170"/>
    </source>
</evidence>
<dbReference type="AlphaFoldDB" id="H0XXR4"/>
<dbReference type="InterPro" id="IPR013783">
    <property type="entry name" value="Ig-like_fold"/>
</dbReference>
<sequence>PWLLLLLLLCVSGFQDAGEEEEQVCLLEGKNLTVVCPYNIRKYASSLKAWQRVRGQGPLETLVLTGTRNADQNQAQVGRYLLEDYPTEAIIRITMTELQREDLGLYQCVIYLSSQNLIVVYHRIRLVQCKDQPVLPIVLMCGFILNKAIVLSIFFYLTRNPGLLVRRSPEVSPAQGKPSEA</sequence>
<protein>
    <recommendedName>
        <fullName evidence="13">Immunoglobulin V-set domain-containing protein</fullName>
    </recommendedName>
</protein>
<evidence type="ECO:0000313" key="14">
    <source>
        <dbReference type="Ensembl" id="ENSOGAP00000020907.1"/>
    </source>
</evidence>
<dbReference type="Pfam" id="PF07686">
    <property type="entry name" value="V-set"/>
    <property type="match status" value="1"/>
</dbReference>
<dbReference type="Gene3D" id="2.60.40.10">
    <property type="entry name" value="Immunoglobulins"/>
    <property type="match status" value="1"/>
</dbReference>
<dbReference type="PANTHER" id="PTHR19357">
    <property type="entry name" value="TRIGGERING RECEPTOR EXPRESSED ON MYELOID CELLS 1"/>
    <property type="match status" value="1"/>
</dbReference>
<keyword evidence="5 11" id="KW-1133">Transmembrane helix</keyword>
<keyword evidence="4 12" id="KW-0732">Signal</keyword>
<feature type="signal peptide" evidence="12">
    <location>
        <begin position="1"/>
        <end position="17"/>
    </location>
</feature>
<dbReference type="GO" id="GO:0005886">
    <property type="term" value="C:plasma membrane"/>
    <property type="evidence" value="ECO:0007669"/>
    <property type="project" value="UniProtKB-SubCell"/>
</dbReference>
<keyword evidence="7" id="KW-1015">Disulfide bond</keyword>
<comment type="subcellular location">
    <subcellularLocation>
        <location evidence="1">Cell membrane</location>
        <topology evidence="1">Single-pass type I membrane protein</topology>
    </subcellularLocation>
</comment>
<dbReference type="InterPro" id="IPR036179">
    <property type="entry name" value="Ig-like_dom_sf"/>
</dbReference>
<dbReference type="GO" id="GO:0070945">
    <property type="term" value="P:neutrophil-mediated killing of gram-negative bacterium"/>
    <property type="evidence" value="ECO:0007669"/>
    <property type="project" value="Ensembl"/>
</dbReference>
<dbReference type="Ensembl" id="ENSOGAT00000032607.1">
    <property type="protein sequence ID" value="ENSOGAP00000020907.1"/>
    <property type="gene ID" value="ENSOGAG00000033943.1"/>
</dbReference>
<evidence type="ECO:0000256" key="11">
    <source>
        <dbReference type="SAM" id="Phobius"/>
    </source>
</evidence>
<dbReference type="GeneTree" id="ENSGT00470000042299"/>
<feature type="domain" description="Immunoglobulin V-set" evidence="13">
    <location>
        <begin position="24"/>
        <end position="113"/>
    </location>
</feature>
<name>H0XXR4_OTOGA</name>
<proteinExistence type="predicted"/>
<dbReference type="InterPro" id="IPR013106">
    <property type="entry name" value="Ig_V-set"/>
</dbReference>
<keyword evidence="9" id="KW-0325">Glycoprotein</keyword>
<evidence type="ECO:0000256" key="5">
    <source>
        <dbReference type="ARBA" id="ARBA00022989"/>
    </source>
</evidence>
<dbReference type="PANTHER" id="PTHR19357:SF2">
    <property type="entry name" value="TRIGGERING RECEPTOR EXPRESSED ON MYELOID CELLS 3"/>
    <property type="match status" value="1"/>
</dbReference>
<feature type="chain" id="PRO_5003545646" description="Immunoglobulin V-set domain-containing protein" evidence="12">
    <location>
        <begin position="18"/>
        <end position="181"/>
    </location>
</feature>
<dbReference type="eggNOG" id="ENOG502TE0T">
    <property type="taxonomic scope" value="Eukaryota"/>
</dbReference>
<accession>H0XXR4</accession>
<dbReference type="OMA" id="VLTCGFI"/>
<keyword evidence="10" id="KW-0393">Immunoglobulin domain</keyword>
<evidence type="ECO:0000256" key="10">
    <source>
        <dbReference type="ARBA" id="ARBA00023319"/>
    </source>
</evidence>
<reference evidence="14" key="3">
    <citation type="submission" date="2025-09" db="UniProtKB">
        <authorList>
            <consortium name="Ensembl"/>
        </authorList>
    </citation>
    <scope>IDENTIFICATION</scope>
</reference>
<dbReference type="SUPFAM" id="SSF48726">
    <property type="entry name" value="Immunoglobulin"/>
    <property type="match status" value="1"/>
</dbReference>
<evidence type="ECO:0000256" key="4">
    <source>
        <dbReference type="ARBA" id="ARBA00022729"/>
    </source>
</evidence>
<evidence type="ECO:0000256" key="12">
    <source>
        <dbReference type="SAM" id="SignalP"/>
    </source>
</evidence>
<evidence type="ECO:0000259" key="13">
    <source>
        <dbReference type="Pfam" id="PF07686"/>
    </source>
</evidence>
<evidence type="ECO:0000256" key="6">
    <source>
        <dbReference type="ARBA" id="ARBA00023136"/>
    </source>
</evidence>
<keyword evidence="3 11" id="KW-0812">Transmembrane</keyword>
<evidence type="ECO:0000256" key="3">
    <source>
        <dbReference type="ARBA" id="ARBA00022692"/>
    </source>
</evidence>
<reference evidence="14" key="2">
    <citation type="submission" date="2025-08" db="UniProtKB">
        <authorList>
            <consortium name="Ensembl"/>
        </authorList>
    </citation>
    <scope>IDENTIFICATION</scope>
</reference>
<dbReference type="EMBL" id="AAQR03060935">
    <property type="status" value="NOT_ANNOTATED_CDS"/>
    <property type="molecule type" value="Genomic_DNA"/>
</dbReference>
<dbReference type="GO" id="GO:0072672">
    <property type="term" value="P:neutrophil extravasation"/>
    <property type="evidence" value="ECO:0007669"/>
    <property type="project" value="Ensembl"/>
</dbReference>
<keyword evidence="15" id="KW-1185">Reference proteome</keyword>
<evidence type="ECO:0000256" key="2">
    <source>
        <dbReference type="ARBA" id="ARBA00022475"/>
    </source>
</evidence>
<reference evidence="15" key="1">
    <citation type="submission" date="2011-03" db="EMBL/GenBank/DDBJ databases">
        <title>Version 3 of the genome sequence of Otolemur garnettii (Bushbaby).</title>
        <authorList>
            <consortium name="The Broad Institute Genome Sequencing Platform"/>
            <person name="Di Palma F."/>
            <person name="Johnson J."/>
            <person name="Lander E.S."/>
            <person name="Lindblad-Toh K."/>
            <person name="Jaffe D.B."/>
            <person name="Gnerre S."/>
            <person name="MacCallum I."/>
            <person name="Przybylski D."/>
            <person name="Ribeiro F.J."/>
            <person name="Burton J.N."/>
            <person name="Walker B.J."/>
            <person name="Sharpe T."/>
            <person name="Hall G."/>
        </authorList>
    </citation>
    <scope>NUCLEOTIDE SEQUENCE [LARGE SCALE GENOMIC DNA]</scope>
</reference>
<dbReference type="Proteomes" id="UP000005225">
    <property type="component" value="Unassembled WGS sequence"/>
</dbReference>
<keyword evidence="2" id="KW-1003">Cell membrane</keyword>
<dbReference type="GO" id="GO:0030593">
    <property type="term" value="P:neutrophil chemotaxis"/>
    <property type="evidence" value="ECO:0007669"/>
    <property type="project" value="Ensembl"/>
</dbReference>